<evidence type="ECO:0000256" key="1">
    <source>
        <dbReference type="SAM" id="MobiDB-lite"/>
    </source>
</evidence>
<accession>A0A9W9KCT4</accession>
<comment type="caution">
    <text evidence="2">The sequence shown here is derived from an EMBL/GenBank/DDBJ whole genome shotgun (WGS) entry which is preliminary data.</text>
</comment>
<proteinExistence type="predicted"/>
<dbReference type="EMBL" id="JAPQKH010000004">
    <property type="protein sequence ID" value="KAJ5101158.1"/>
    <property type="molecule type" value="Genomic_DNA"/>
</dbReference>
<gene>
    <name evidence="2" type="ORF">N7456_007210</name>
</gene>
<reference evidence="2" key="1">
    <citation type="submission" date="2022-11" db="EMBL/GenBank/DDBJ databases">
        <authorList>
            <person name="Petersen C."/>
        </authorList>
    </citation>
    <scope>NUCLEOTIDE SEQUENCE</scope>
    <source>
        <strain evidence="2">IBT 30069</strain>
    </source>
</reference>
<evidence type="ECO:0000313" key="2">
    <source>
        <dbReference type="EMBL" id="KAJ5101158.1"/>
    </source>
</evidence>
<feature type="region of interest" description="Disordered" evidence="1">
    <location>
        <begin position="27"/>
        <end position="70"/>
    </location>
</feature>
<organism evidence="2 3">
    <name type="scientific">Penicillium angulare</name>
    <dbReference type="NCBI Taxonomy" id="116970"/>
    <lineage>
        <taxon>Eukaryota</taxon>
        <taxon>Fungi</taxon>
        <taxon>Dikarya</taxon>
        <taxon>Ascomycota</taxon>
        <taxon>Pezizomycotina</taxon>
        <taxon>Eurotiomycetes</taxon>
        <taxon>Eurotiomycetidae</taxon>
        <taxon>Eurotiales</taxon>
        <taxon>Aspergillaceae</taxon>
        <taxon>Penicillium</taxon>
    </lineage>
</organism>
<reference evidence="2" key="2">
    <citation type="journal article" date="2023" name="IMA Fungus">
        <title>Comparative genomic study of the Penicillium genus elucidates a diverse pangenome and 15 lateral gene transfer events.</title>
        <authorList>
            <person name="Petersen C."/>
            <person name="Sorensen T."/>
            <person name="Nielsen M.R."/>
            <person name="Sondergaard T.E."/>
            <person name="Sorensen J.L."/>
            <person name="Fitzpatrick D.A."/>
            <person name="Frisvad J.C."/>
            <person name="Nielsen K.L."/>
        </authorList>
    </citation>
    <scope>NUCLEOTIDE SEQUENCE</scope>
    <source>
        <strain evidence="2">IBT 30069</strain>
    </source>
</reference>
<dbReference type="AlphaFoldDB" id="A0A9W9KCT4"/>
<feature type="compositionally biased region" description="Low complexity" evidence="1">
    <location>
        <begin position="49"/>
        <end position="58"/>
    </location>
</feature>
<name>A0A9W9KCT4_9EURO</name>
<keyword evidence="3" id="KW-1185">Reference proteome</keyword>
<protein>
    <submittedName>
        <fullName evidence="2">Uncharacterized protein</fullName>
    </submittedName>
</protein>
<sequence>MHLEFAIQSADFYEKNVHDVERGSYNAEAELSWDNEETPPPSYDGNTDSQRSSSSMPSGRETRRENLTETVVEPNNDRFVLLESRDGKEEVMLEAHNLRPEQTIRNLQVSSGGIIFAGSMNTDSHCEISQDISNITASKGGRGMVGVFTGIDVNKFFNGDW</sequence>
<dbReference type="OrthoDB" id="432483at2759"/>
<dbReference type="Proteomes" id="UP001149165">
    <property type="component" value="Unassembled WGS sequence"/>
</dbReference>
<evidence type="ECO:0000313" key="3">
    <source>
        <dbReference type="Proteomes" id="UP001149165"/>
    </source>
</evidence>